<gene>
    <name evidence="2" type="ORF">QQX04_06265</name>
</gene>
<name>A0ABT8G1J8_9MICO</name>
<sequence length="349" mass="37654">MLRRRILRATIIVIVSVVIGWAALELGQRIDWESVGQAVSRLAWWQVGVLIVLLVVRQIINATPVSRFVRGLSRPRAVLNDLAANLVGHLTPPPGDVVIRIAMFRSWRVDPVDGMAGVTLTSFVFYGARLLSPVLGLMLLAFVGIDRRQWIVATVSGVLALALLTGLVLVVRSQGWAMLLGRWAARVARAVRRDVNEEAWVRAVVSFRERVEGTLKEHLLPALAALGAGIVLEGLILFASLRFVGVSPGDLSAAEILGGFFMVYPLTMLPMFGLGVLDAVLISGWITATGEQLESTLLAGVIVWRAVTFGGALLLGALAVGWWRLALRRNPSPPAETDPPSSDADGQTS</sequence>
<feature type="transmembrane region" description="Helical" evidence="1">
    <location>
        <begin position="7"/>
        <end position="24"/>
    </location>
</feature>
<dbReference type="EMBL" id="JAUHPV010000003">
    <property type="protein sequence ID" value="MDN4472594.1"/>
    <property type="molecule type" value="Genomic_DNA"/>
</dbReference>
<feature type="transmembrane region" description="Helical" evidence="1">
    <location>
        <begin position="219"/>
        <end position="244"/>
    </location>
</feature>
<feature type="transmembrane region" description="Helical" evidence="1">
    <location>
        <begin position="150"/>
        <end position="171"/>
    </location>
</feature>
<dbReference type="RefSeq" id="WP_301127292.1">
    <property type="nucleotide sequence ID" value="NZ_JAUHPV010000003.1"/>
</dbReference>
<protein>
    <submittedName>
        <fullName evidence="2">Lysylphosphatidylglycerol synthase domain-containing protein</fullName>
    </submittedName>
</protein>
<keyword evidence="1" id="KW-0472">Membrane</keyword>
<evidence type="ECO:0000313" key="3">
    <source>
        <dbReference type="Proteomes" id="UP001172738"/>
    </source>
</evidence>
<organism evidence="2 3">
    <name type="scientific">Demequina zhanjiangensis</name>
    <dbReference type="NCBI Taxonomy" id="3051659"/>
    <lineage>
        <taxon>Bacteria</taxon>
        <taxon>Bacillati</taxon>
        <taxon>Actinomycetota</taxon>
        <taxon>Actinomycetes</taxon>
        <taxon>Micrococcales</taxon>
        <taxon>Demequinaceae</taxon>
        <taxon>Demequina</taxon>
    </lineage>
</organism>
<comment type="caution">
    <text evidence="2">The sequence shown here is derived from an EMBL/GenBank/DDBJ whole genome shotgun (WGS) entry which is preliminary data.</text>
</comment>
<keyword evidence="1" id="KW-1133">Transmembrane helix</keyword>
<evidence type="ECO:0000256" key="1">
    <source>
        <dbReference type="SAM" id="Phobius"/>
    </source>
</evidence>
<keyword evidence="3" id="KW-1185">Reference proteome</keyword>
<feature type="transmembrane region" description="Helical" evidence="1">
    <location>
        <begin position="123"/>
        <end position="143"/>
    </location>
</feature>
<keyword evidence="1" id="KW-0812">Transmembrane</keyword>
<reference evidence="2" key="1">
    <citation type="submission" date="2023-06" db="EMBL/GenBank/DDBJ databases">
        <title>SYSU T00b26.</title>
        <authorList>
            <person name="Gao L."/>
            <person name="Fang B.-Z."/>
            <person name="Li W.-J."/>
        </authorList>
    </citation>
    <scope>NUCLEOTIDE SEQUENCE</scope>
    <source>
        <strain evidence="2">SYSU T00b26</strain>
    </source>
</reference>
<feature type="transmembrane region" description="Helical" evidence="1">
    <location>
        <begin position="44"/>
        <end position="62"/>
    </location>
</feature>
<feature type="transmembrane region" description="Helical" evidence="1">
    <location>
        <begin position="256"/>
        <end position="282"/>
    </location>
</feature>
<dbReference type="Proteomes" id="UP001172738">
    <property type="component" value="Unassembled WGS sequence"/>
</dbReference>
<feature type="transmembrane region" description="Helical" evidence="1">
    <location>
        <begin position="302"/>
        <end position="323"/>
    </location>
</feature>
<accession>A0ABT8G1J8</accession>
<evidence type="ECO:0000313" key="2">
    <source>
        <dbReference type="EMBL" id="MDN4472594.1"/>
    </source>
</evidence>
<proteinExistence type="predicted"/>